<sequence>MWEVVMSRYARNKRLSDAAQQWAFSSMRGPAGAKAYYQQLRAREMGHQASLRQLANRWVRILHGCLKTGTRYDEHTAWAHILEPSPDPALEVAA</sequence>
<keyword evidence="2" id="KW-1185">Reference proteome</keyword>
<name>A0A1R4JYC6_9ACTN</name>
<reference evidence="1 2" key="1">
    <citation type="submission" date="2017-02" db="EMBL/GenBank/DDBJ databases">
        <authorList>
            <person name="Peterson S.W."/>
        </authorList>
    </citation>
    <scope>NUCLEOTIDE SEQUENCE [LARGE SCALE GENOMIC DNA]</scope>
    <source>
        <strain evidence="1 2">LSP_Lj1</strain>
    </source>
</reference>
<evidence type="ECO:0000313" key="2">
    <source>
        <dbReference type="Proteomes" id="UP000188342"/>
    </source>
</evidence>
<dbReference type="Proteomes" id="UP000188342">
    <property type="component" value="Unassembled WGS sequence"/>
</dbReference>
<protein>
    <submittedName>
        <fullName evidence="1">Mobile element protein</fullName>
    </submittedName>
</protein>
<dbReference type="STRING" id="1255658.FM114_10175"/>
<organism evidence="1 2">
    <name type="scientific">Luteococcus japonicus LSP_Lj1</name>
    <dbReference type="NCBI Taxonomy" id="1255658"/>
    <lineage>
        <taxon>Bacteria</taxon>
        <taxon>Bacillati</taxon>
        <taxon>Actinomycetota</taxon>
        <taxon>Actinomycetes</taxon>
        <taxon>Propionibacteriales</taxon>
        <taxon>Propionibacteriaceae</taxon>
        <taxon>Luteococcus</taxon>
    </lineage>
</organism>
<accession>A0A1R4JYC6</accession>
<dbReference type="AlphaFoldDB" id="A0A1R4JYC6"/>
<proteinExistence type="predicted"/>
<evidence type="ECO:0000313" key="1">
    <source>
        <dbReference type="EMBL" id="SJN36904.1"/>
    </source>
</evidence>
<dbReference type="EMBL" id="FUKQ01000038">
    <property type="protein sequence ID" value="SJN36904.1"/>
    <property type="molecule type" value="Genomic_DNA"/>
</dbReference>
<gene>
    <name evidence="1" type="ORF">FM114_10175</name>
</gene>